<dbReference type="CDD" id="cd03789">
    <property type="entry name" value="GT9_LPS_heptosyltransferase"/>
    <property type="match status" value="1"/>
</dbReference>
<feature type="transmembrane region" description="Helical" evidence="7">
    <location>
        <begin position="230"/>
        <end position="249"/>
    </location>
</feature>
<gene>
    <name evidence="9" type="ORF">GNZ13_49530</name>
</gene>
<organism evidence="9 10">
    <name type="scientific">Paraburkholderia elongata</name>
    <dbReference type="NCBI Taxonomy" id="2675747"/>
    <lineage>
        <taxon>Bacteria</taxon>
        <taxon>Pseudomonadati</taxon>
        <taxon>Pseudomonadota</taxon>
        <taxon>Betaproteobacteria</taxon>
        <taxon>Burkholderiales</taxon>
        <taxon>Burkholderiaceae</taxon>
        <taxon>Paraburkholderia</taxon>
    </lineage>
</organism>
<proteinExistence type="predicted"/>
<dbReference type="SUPFAM" id="SSF53756">
    <property type="entry name" value="UDP-Glycosyltransferase/glycogen phosphorylase"/>
    <property type="match status" value="1"/>
</dbReference>
<evidence type="ECO:0000313" key="9">
    <source>
        <dbReference type="EMBL" id="NPT62344.1"/>
    </source>
</evidence>
<evidence type="ECO:0000313" key="10">
    <source>
        <dbReference type="Proteomes" id="UP000655523"/>
    </source>
</evidence>
<feature type="transmembrane region" description="Helical" evidence="7">
    <location>
        <begin position="115"/>
        <end position="135"/>
    </location>
</feature>
<evidence type="ECO:0000256" key="4">
    <source>
        <dbReference type="ARBA" id="ARBA00022692"/>
    </source>
</evidence>
<evidence type="ECO:0000256" key="2">
    <source>
        <dbReference type="ARBA" id="ARBA00022676"/>
    </source>
</evidence>
<accession>A0A972P1B3</accession>
<feature type="transmembrane region" description="Helical" evidence="7">
    <location>
        <begin position="62"/>
        <end position="80"/>
    </location>
</feature>
<evidence type="ECO:0000256" key="5">
    <source>
        <dbReference type="ARBA" id="ARBA00022989"/>
    </source>
</evidence>
<feature type="transmembrane region" description="Helical" evidence="7">
    <location>
        <begin position="364"/>
        <end position="383"/>
    </location>
</feature>
<evidence type="ECO:0000256" key="3">
    <source>
        <dbReference type="ARBA" id="ARBA00022679"/>
    </source>
</evidence>
<dbReference type="InterPro" id="IPR051199">
    <property type="entry name" value="LPS_LOS_Heptosyltrfase"/>
</dbReference>
<dbReference type="Gene3D" id="3.40.50.2000">
    <property type="entry name" value="Glycogen Phosphorylase B"/>
    <property type="match status" value="2"/>
</dbReference>
<dbReference type="Pfam" id="PF01075">
    <property type="entry name" value="Glyco_transf_9"/>
    <property type="match status" value="1"/>
</dbReference>
<keyword evidence="5 7" id="KW-1133">Transmembrane helix</keyword>
<dbReference type="EMBL" id="WOEZ01000314">
    <property type="protein sequence ID" value="NPT62344.1"/>
    <property type="molecule type" value="Genomic_DNA"/>
</dbReference>
<comment type="subcellular location">
    <subcellularLocation>
        <location evidence="1">Membrane</location>
        <topology evidence="1">Multi-pass membrane protein</topology>
    </subcellularLocation>
</comment>
<feature type="transmembrane region" description="Helical" evidence="7">
    <location>
        <begin position="332"/>
        <end position="352"/>
    </location>
</feature>
<dbReference type="GO" id="GO:0009244">
    <property type="term" value="P:lipopolysaccharide core region biosynthetic process"/>
    <property type="evidence" value="ECO:0007669"/>
    <property type="project" value="TreeGrafter"/>
</dbReference>
<evidence type="ECO:0000259" key="8">
    <source>
        <dbReference type="Pfam" id="PF04932"/>
    </source>
</evidence>
<keyword evidence="10" id="KW-1185">Reference proteome</keyword>
<dbReference type="PANTHER" id="PTHR30160:SF1">
    <property type="entry name" value="LIPOPOLYSACCHARIDE 1,2-N-ACETYLGLUCOSAMINETRANSFERASE-RELATED"/>
    <property type="match status" value="1"/>
</dbReference>
<evidence type="ECO:0000256" key="7">
    <source>
        <dbReference type="SAM" id="Phobius"/>
    </source>
</evidence>
<dbReference type="GO" id="GO:0005829">
    <property type="term" value="C:cytosol"/>
    <property type="evidence" value="ECO:0007669"/>
    <property type="project" value="TreeGrafter"/>
</dbReference>
<comment type="caution">
    <text evidence="9">The sequence shown here is derived from an EMBL/GenBank/DDBJ whole genome shotgun (WGS) entry which is preliminary data.</text>
</comment>
<keyword evidence="3" id="KW-0808">Transferase</keyword>
<sequence>MRTNQLSGGVATLAVVLSPAFMLSIRGGTGYCFFVIFALALAYLGEAEHRRRAAALFREHRLFVLGLIGMPAVVLFQIAVFRSSTFPAFDPFLRLALAVPSFFYLGSLASRQLRLVQWGFVAGALGAGTWAIYAHFHPAVWVFPDRLGNSFTNPIPFGDTALLLGFLSIVSITRGRCTHAAEAAIKIAAFLLGGYASYLSGSRGGWIAVPLLVWTTVGGRHWLAGRRARIALGCAIVAFSVALASTSIVRQRVDAIVSDVKGIQQGDIDTSVGLRLELWRASALLYSRHPAFGVGRGRLEEALNALAQRAEAPRAIVNAGAHSEFFSTLSQMGTAGVAALLLLYVGTFTPFWRNRLSADGEIATASYLGLAVVGSTIIFGLTIDALTLVMSAAFFALSVATLAAWIEARKREIGEADNSRALKLERPPQTILVACPRRIGDVLLVTPLVRSMKTQWPEARIDMIVFRGTEGVLEHNPDLHRVITCARRAPLRERIADAARIWRRYDLACAAIDSDRALFYTWFAGRKRIGLVNADRVTWFARVMLHRIALDRQLQAHVVSSTLELAPLVGVTPRGEVVAPGIRPDPERRARFEARFNAPPAAMPGQPMVVLHLCPMYRYKQWTVDDWAATIRWLRAQGFAVALSGGPAQAEREYAGQVVAAAGEPVLNLVGELTLGETAEMIRRANLFIGPDTGTTHVAAACGTSTIALFGPADPVRWGPWPCNWPVGEEPWAQRGSGLRGNVYLLQGESECVPCRQEGCGRHTESTSDCLTSLRASRVVAVAAQLLGIPAPTQIQIVDISR</sequence>
<feature type="transmembrane region" description="Helical" evidence="7">
    <location>
        <begin position="389"/>
        <end position="406"/>
    </location>
</feature>
<dbReference type="InterPro" id="IPR002201">
    <property type="entry name" value="Glyco_trans_9"/>
</dbReference>
<reference evidence="9 10" key="1">
    <citation type="submission" date="2019-11" db="EMBL/GenBank/DDBJ databases">
        <title>Metabolism of dissolved organic matter in forest soils.</title>
        <authorList>
            <person name="Cyle K.T."/>
            <person name="Wilhelm R.C."/>
            <person name="Martinez C.E."/>
        </authorList>
    </citation>
    <scope>NUCLEOTIDE SEQUENCE [LARGE SCALE GENOMIC DNA]</scope>
    <source>
        <strain evidence="9 10">5N</strain>
    </source>
</reference>
<dbReference type="GO" id="GO:0008713">
    <property type="term" value="F:ADP-heptose-lipopolysaccharide heptosyltransferase activity"/>
    <property type="evidence" value="ECO:0007669"/>
    <property type="project" value="TreeGrafter"/>
</dbReference>
<keyword evidence="2" id="KW-0328">Glycosyltransferase</keyword>
<dbReference type="Proteomes" id="UP000655523">
    <property type="component" value="Unassembled WGS sequence"/>
</dbReference>
<feature type="transmembrane region" description="Helical" evidence="7">
    <location>
        <begin position="20"/>
        <end position="41"/>
    </location>
</feature>
<feature type="transmembrane region" description="Helical" evidence="7">
    <location>
        <begin position="155"/>
        <end position="173"/>
    </location>
</feature>
<name>A0A972P1B3_9BURK</name>
<dbReference type="AlphaFoldDB" id="A0A972P1B3"/>
<protein>
    <recommendedName>
        <fullName evidence="8">O-antigen ligase-related domain-containing protein</fullName>
    </recommendedName>
</protein>
<evidence type="ECO:0000256" key="6">
    <source>
        <dbReference type="ARBA" id="ARBA00023136"/>
    </source>
</evidence>
<evidence type="ECO:0000256" key="1">
    <source>
        <dbReference type="ARBA" id="ARBA00004141"/>
    </source>
</evidence>
<dbReference type="GO" id="GO:0016020">
    <property type="term" value="C:membrane"/>
    <property type="evidence" value="ECO:0007669"/>
    <property type="project" value="UniProtKB-SubCell"/>
</dbReference>
<dbReference type="InterPro" id="IPR007016">
    <property type="entry name" value="O-antigen_ligase-rel_domated"/>
</dbReference>
<dbReference type="Pfam" id="PF04932">
    <property type="entry name" value="Wzy_C"/>
    <property type="match status" value="1"/>
</dbReference>
<feature type="transmembrane region" description="Helical" evidence="7">
    <location>
        <begin position="180"/>
        <end position="198"/>
    </location>
</feature>
<dbReference type="PANTHER" id="PTHR30160">
    <property type="entry name" value="TETRAACYLDISACCHARIDE 4'-KINASE-RELATED"/>
    <property type="match status" value="1"/>
</dbReference>
<keyword evidence="6 7" id="KW-0472">Membrane</keyword>
<feature type="domain" description="O-antigen ligase-related" evidence="8">
    <location>
        <begin position="188"/>
        <end position="340"/>
    </location>
</feature>
<feature type="transmembrane region" description="Helical" evidence="7">
    <location>
        <begin position="92"/>
        <end position="108"/>
    </location>
</feature>
<keyword evidence="4 7" id="KW-0812">Transmembrane</keyword>